<gene>
    <name evidence="3" type="ORF">ACFODU_08510</name>
</gene>
<sequence length="121" mass="13356">MMNRILASLAAVALLAGPAFGPTLGPLGSAEALAQARSLQPNPNGPGAEQARAREQMQAGRNMPIRDIERRIIPQMERGDEYIGFEYDPAALAYRLKFIREGRVIWVDVDARTARILRVSR</sequence>
<feature type="region of interest" description="Disordered" evidence="1">
    <location>
        <begin position="38"/>
        <end position="60"/>
    </location>
</feature>
<evidence type="ECO:0000313" key="4">
    <source>
        <dbReference type="Proteomes" id="UP001595456"/>
    </source>
</evidence>
<dbReference type="RefSeq" id="WP_336926800.1">
    <property type="nucleotide sequence ID" value="NZ_JBANRO010000009.1"/>
</dbReference>
<evidence type="ECO:0000313" key="3">
    <source>
        <dbReference type="EMBL" id="MFC3097840.1"/>
    </source>
</evidence>
<evidence type="ECO:0000256" key="1">
    <source>
        <dbReference type="SAM" id="MobiDB-lite"/>
    </source>
</evidence>
<name>A0ABV7E766_9SPHN</name>
<keyword evidence="2" id="KW-0732">Signal</keyword>
<organism evidence="3 4">
    <name type="scientific">Alteraurantiacibacter palmitatis</name>
    <dbReference type="NCBI Taxonomy" id="2054628"/>
    <lineage>
        <taxon>Bacteria</taxon>
        <taxon>Pseudomonadati</taxon>
        <taxon>Pseudomonadota</taxon>
        <taxon>Alphaproteobacteria</taxon>
        <taxon>Sphingomonadales</taxon>
        <taxon>Erythrobacteraceae</taxon>
        <taxon>Alteraurantiacibacter</taxon>
    </lineage>
</organism>
<protein>
    <recommendedName>
        <fullName evidence="5">PepSY domain-containing protein</fullName>
    </recommendedName>
</protein>
<dbReference type="EMBL" id="JBHRST010000010">
    <property type="protein sequence ID" value="MFC3097840.1"/>
    <property type="molecule type" value="Genomic_DNA"/>
</dbReference>
<feature type="signal peptide" evidence="2">
    <location>
        <begin position="1"/>
        <end position="21"/>
    </location>
</feature>
<keyword evidence="4" id="KW-1185">Reference proteome</keyword>
<feature type="chain" id="PRO_5045061738" description="PepSY domain-containing protein" evidence="2">
    <location>
        <begin position="22"/>
        <end position="121"/>
    </location>
</feature>
<evidence type="ECO:0008006" key="5">
    <source>
        <dbReference type="Google" id="ProtNLM"/>
    </source>
</evidence>
<reference evidence="4" key="1">
    <citation type="journal article" date="2019" name="Int. J. Syst. Evol. Microbiol.">
        <title>The Global Catalogue of Microorganisms (GCM) 10K type strain sequencing project: providing services to taxonomists for standard genome sequencing and annotation.</title>
        <authorList>
            <consortium name="The Broad Institute Genomics Platform"/>
            <consortium name="The Broad Institute Genome Sequencing Center for Infectious Disease"/>
            <person name="Wu L."/>
            <person name="Ma J."/>
        </authorList>
    </citation>
    <scope>NUCLEOTIDE SEQUENCE [LARGE SCALE GENOMIC DNA]</scope>
    <source>
        <strain evidence="4">KCTC 52607</strain>
    </source>
</reference>
<comment type="caution">
    <text evidence="3">The sequence shown here is derived from an EMBL/GenBank/DDBJ whole genome shotgun (WGS) entry which is preliminary data.</text>
</comment>
<evidence type="ECO:0000256" key="2">
    <source>
        <dbReference type="SAM" id="SignalP"/>
    </source>
</evidence>
<accession>A0ABV7E766</accession>
<proteinExistence type="predicted"/>
<dbReference type="Proteomes" id="UP001595456">
    <property type="component" value="Unassembled WGS sequence"/>
</dbReference>